<dbReference type="RefSeq" id="WP_148867900.1">
    <property type="nucleotide sequence ID" value="NZ_VNHO01000034.1"/>
</dbReference>
<name>A0A5S5AIF7_9FIRM</name>
<dbReference type="GO" id="GO:1904047">
    <property type="term" value="F:S-adenosyl-L-methionine binding"/>
    <property type="evidence" value="ECO:0007669"/>
    <property type="project" value="TreeGrafter"/>
</dbReference>
<keyword evidence="1" id="KW-0456">Lyase</keyword>
<dbReference type="SUPFAM" id="SSF102114">
    <property type="entry name" value="Radical SAM enzymes"/>
    <property type="match status" value="1"/>
</dbReference>
<dbReference type="GO" id="GO:0003913">
    <property type="term" value="F:DNA photolyase activity"/>
    <property type="evidence" value="ECO:0007669"/>
    <property type="project" value="TreeGrafter"/>
</dbReference>
<dbReference type="GO" id="GO:0042601">
    <property type="term" value="C:endospore-forming forespore"/>
    <property type="evidence" value="ECO:0007669"/>
    <property type="project" value="TreeGrafter"/>
</dbReference>
<evidence type="ECO:0000313" key="1">
    <source>
        <dbReference type="EMBL" id="TYP49221.1"/>
    </source>
</evidence>
<organism evidence="1 2">
    <name type="scientific">Thermosediminibacter litoriperuensis</name>
    <dbReference type="NCBI Taxonomy" id="291989"/>
    <lineage>
        <taxon>Bacteria</taxon>
        <taxon>Bacillati</taxon>
        <taxon>Bacillota</taxon>
        <taxon>Clostridia</taxon>
        <taxon>Thermosediminibacterales</taxon>
        <taxon>Thermosediminibacteraceae</taxon>
        <taxon>Thermosediminibacter</taxon>
    </lineage>
</organism>
<dbReference type="AlphaFoldDB" id="A0A5S5AIF7"/>
<dbReference type="InterPro" id="IPR049539">
    <property type="entry name" value="SPL"/>
</dbReference>
<dbReference type="OrthoDB" id="9783671at2"/>
<dbReference type="Gene3D" id="3.80.30.30">
    <property type="match status" value="1"/>
</dbReference>
<reference evidence="1 2" key="1">
    <citation type="submission" date="2019-07" db="EMBL/GenBank/DDBJ databases">
        <title>Genomic Encyclopedia of Type Strains, Phase I: the one thousand microbial genomes (KMG-I) project.</title>
        <authorList>
            <person name="Kyrpides N."/>
        </authorList>
    </citation>
    <scope>NUCLEOTIDE SEQUENCE [LARGE SCALE GENOMIC DNA]</scope>
    <source>
        <strain evidence="1 2">DSM 16647</strain>
    </source>
</reference>
<dbReference type="EMBL" id="VNHO01000034">
    <property type="protein sequence ID" value="TYP49221.1"/>
    <property type="molecule type" value="Genomic_DNA"/>
</dbReference>
<dbReference type="Proteomes" id="UP000322294">
    <property type="component" value="Unassembled WGS sequence"/>
</dbReference>
<dbReference type="PANTHER" id="PTHR37822">
    <property type="entry name" value="SPORE PHOTOPRODUCT LYASE-RELATED"/>
    <property type="match status" value="1"/>
</dbReference>
<dbReference type="InterPro" id="IPR058240">
    <property type="entry name" value="rSAM_sf"/>
</dbReference>
<proteinExistence type="predicted"/>
<dbReference type="Pfam" id="PF20903">
    <property type="entry name" value="SPL"/>
    <property type="match status" value="1"/>
</dbReference>
<accession>A0A5S5AIF7</accession>
<sequence length="336" mass="39460">MKGLKKYSVIKSFSHIYVEEGVMDHPVTREIIGKFPGAVKIGIKHYKDVFCRPRQNFIVQEMSRKLILARKKGEIIYSGPEVCQDFGNKNFYYTSPILNCIYGCEYCYLRGMYPSANIVVFVNIEDYFKEVENLLKQQPVYLCLSYDTDLLAMERIVPFTSRWIVHASDKRDLIIEIRTKSANYSAIRQLPPAGNIILAWTLSPSEVIEKYEQKTPSLELRLKSIKKAADDGWKVRLCFDPVLYFENWQRAYDYLINQTFATIQPEKIYDASIGVFRISRDYLKRMRKIASASEIIFYPYEERNGIYSYPEELKEEILEYVFGLVRKYLPTEKIFI</sequence>
<protein>
    <submittedName>
        <fullName evidence="1">Spore photoproduct lyase</fullName>
    </submittedName>
</protein>
<dbReference type="PANTHER" id="PTHR37822:SF2">
    <property type="entry name" value="SPORE PHOTOPRODUCT LYASE"/>
    <property type="match status" value="1"/>
</dbReference>
<comment type="caution">
    <text evidence="1">The sequence shown here is derived from an EMBL/GenBank/DDBJ whole genome shotgun (WGS) entry which is preliminary data.</text>
</comment>
<evidence type="ECO:0000313" key="2">
    <source>
        <dbReference type="Proteomes" id="UP000322294"/>
    </source>
</evidence>
<gene>
    <name evidence="1" type="ORF">LZ11_02230</name>
</gene>
<dbReference type="GO" id="GO:0051539">
    <property type="term" value="F:4 iron, 4 sulfur cluster binding"/>
    <property type="evidence" value="ECO:0007669"/>
    <property type="project" value="TreeGrafter"/>
</dbReference>
<keyword evidence="2" id="KW-1185">Reference proteome</keyword>
<dbReference type="Gene3D" id="3.40.50.12110">
    <property type="match status" value="1"/>
</dbReference>